<name>A0A0A9HKT8_ARUDO</name>
<protein>
    <submittedName>
        <fullName evidence="1">Uncharacterized protein</fullName>
    </submittedName>
</protein>
<proteinExistence type="predicted"/>
<evidence type="ECO:0000313" key="1">
    <source>
        <dbReference type="EMBL" id="JAE33493.1"/>
    </source>
</evidence>
<sequence length="46" mass="5202">MIWQQGSPLHSHFRQLHLTSPRISSSSQTTENTLLPPLAATIYLIE</sequence>
<organism evidence="1">
    <name type="scientific">Arundo donax</name>
    <name type="common">Giant reed</name>
    <name type="synonym">Donax arundinaceus</name>
    <dbReference type="NCBI Taxonomy" id="35708"/>
    <lineage>
        <taxon>Eukaryota</taxon>
        <taxon>Viridiplantae</taxon>
        <taxon>Streptophyta</taxon>
        <taxon>Embryophyta</taxon>
        <taxon>Tracheophyta</taxon>
        <taxon>Spermatophyta</taxon>
        <taxon>Magnoliopsida</taxon>
        <taxon>Liliopsida</taxon>
        <taxon>Poales</taxon>
        <taxon>Poaceae</taxon>
        <taxon>PACMAD clade</taxon>
        <taxon>Arundinoideae</taxon>
        <taxon>Arundineae</taxon>
        <taxon>Arundo</taxon>
    </lineage>
</organism>
<reference evidence="1" key="2">
    <citation type="journal article" date="2015" name="Data Brief">
        <title>Shoot transcriptome of the giant reed, Arundo donax.</title>
        <authorList>
            <person name="Barrero R.A."/>
            <person name="Guerrero F.D."/>
            <person name="Moolhuijzen P."/>
            <person name="Goolsby J.A."/>
            <person name="Tidwell J."/>
            <person name="Bellgard S.E."/>
            <person name="Bellgard M.I."/>
        </authorList>
    </citation>
    <scope>NUCLEOTIDE SEQUENCE</scope>
    <source>
        <tissue evidence="1">Shoot tissue taken approximately 20 cm above the soil surface</tissue>
    </source>
</reference>
<dbReference type="EMBL" id="GBRH01164403">
    <property type="protein sequence ID" value="JAE33493.1"/>
    <property type="molecule type" value="Transcribed_RNA"/>
</dbReference>
<reference evidence="1" key="1">
    <citation type="submission" date="2014-09" db="EMBL/GenBank/DDBJ databases">
        <authorList>
            <person name="Magalhaes I.L.F."/>
            <person name="Oliveira U."/>
            <person name="Santos F.R."/>
            <person name="Vidigal T.H.D.A."/>
            <person name="Brescovit A.D."/>
            <person name="Santos A.J."/>
        </authorList>
    </citation>
    <scope>NUCLEOTIDE SEQUENCE</scope>
    <source>
        <tissue evidence="1">Shoot tissue taken approximately 20 cm above the soil surface</tissue>
    </source>
</reference>
<dbReference type="AlphaFoldDB" id="A0A0A9HKT8"/>
<accession>A0A0A9HKT8</accession>